<dbReference type="PANTHER" id="PTHR30055">
    <property type="entry name" value="HTH-TYPE TRANSCRIPTIONAL REGULATOR RUTR"/>
    <property type="match status" value="1"/>
</dbReference>
<dbReference type="InterPro" id="IPR036271">
    <property type="entry name" value="Tet_transcr_reg_TetR-rel_C_sf"/>
</dbReference>
<dbReference type="GO" id="GO:0003700">
    <property type="term" value="F:DNA-binding transcription factor activity"/>
    <property type="evidence" value="ECO:0007669"/>
    <property type="project" value="TreeGrafter"/>
</dbReference>
<keyword evidence="3 5" id="KW-0238">DNA-binding</keyword>
<gene>
    <name evidence="8" type="ORF">BJ992_005343</name>
</gene>
<dbReference type="InterPro" id="IPR001647">
    <property type="entry name" value="HTH_TetR"/>
</dbReference>
<keyword evidence="4" id="KW-0804">Transcription</keyword>
<organism evidence="8 9">
    <name type="scientific">Sphaerisporangium rubeum</name>
    <dbReference type="NCBI Taxonomy" id="321317"/>
    <lineage>
        <taxon>Bacteria</taxon>
        <taxon>Bacillati</taxon>
        <taxon>Actinomycetota</taxon>
        <taxon>Actinomycetes</taxon>
        <taxon>Streptosporangiales</taxon>
        <taxon>Streptosporangiaceae</taxon>
        <taxon>Sphaerisporangium</taxon>
    </lineage>
</organism>
<sequence>MSRPHQDDPHSPDAEPGRQDQSPPPPPWGRARKRPAPARVPLTRDRIVDAAYVVLDREGYDGLSMRQVATELGVAVSALYAHVTSKDDLLQMMYERLFIDHEPPEPDPARWQEQIKEYAVEWRRRLLGHRDMARISVAQMPFTPDLLATTEKLFAIFRAAGLPDEIAATAGDIMATYVDGFSYEESMWQERQREADAADWSEMSHTLRTYFASLPPDRFPTLVALSGQMFHRNNDDRFLLGLDILLRGLASYIPRDDGPR</sequence>
<dbReference type="Pfam" id="PF02909">
    <property type="entry name" value="TetR_C_1"/>
    <property type="match status" value="1"/>
</dbReference>
<feature type="domain" description="HTH tetR-type" evidence="7">
    <location>
        <begin position="41"/>
        <end position="101"/>
    </location>
</feature>
<dbReference type="GO" id="GO:0046677">
    <property type="term" value="P:response to antibiotic"/>
    <property type="evidence" value="ECO:0007669"/>
    <property type="project" value="InterPro"/>
</dbReference>
<dbReference type="PROSITE" id="PS50977">
    <property type="entry name" value="HTH_TETR_2"/>
    <property type="match status" value="1"/>
</dbReference>
<dbReference type="Pfam" id="PF00440">
    <property type="entry name" value="TetR_N"/>
    <property type="match status" value="1"/>
</dbReference>
<evidence type="ECO:0000256" key="5">
    <source>
        <dbReference type="PROSITE-ProRule" id="PRU00335"/>
    </source>
</evidence>
<dbReference type="Gene3D" id="1.10.357.10">
    <property type="entry name" value="Tetracycline Repressor, domain 2"/>
    <property type="match status" value="1"/>
</dbReference>
<dbReference type="InterPro" id="IPR009057">
    <property type="entry name" value="Homeodomain-like_sf"/>
</dbReference>
<evidence type="ECO:0000313" key="8">
    <source>
        <dbReference type="EMBL" id="MBB6475912.1"/>
    </source>
</evidence>
<evidence type="ECO:0000256" key="4">
    <source>
        <dbReference type="ARBA" id="ARBA00023163"/>
    </source>
</evidence>
<evidence type="ECO:0000313" key="9">
    <source>
        <dbReference type="Proteomes" id="UP000555564"/>
    </source>
</evidence>
<feature type="compositionally biased region" description="Basic and acidic residues" evidence="6">
    <location>
        <begin position="1"/>
        <end position="18"/>
    </location>
</feature>
<protein>
    <submittedName>
        <fullName evidence="8">AcrR family transcriptional regulator</fullName>
    </submittedName>
</protein>
<keyword evidence="1" id="KW-0678">Repressor</keyword>
<reference evidence="8 9" key="1">
    <citation type="submission" date="2020-08" db="EMBL/GenBank/DDBJ databases">
        <title>Sequencing the genomes of 1000 actinobacteria strains.</title>
        <authorList>
            <person name="Klenk H.-P."/>
        </authorList>
    </citation>
    <scope>NUCLEOTIDE SEQUENCE [LARGE SCALE GENOMIC DNA]</scope>
    <source>
        <strain evidence="8 9">DSM 44936</strain>
    </source>
</reference>
<keyword evidence="9" id="KW-1185">Reference proteome</keyword>
<evidence type="ECO:0000256" key="2">
    <source>
        <dbReference type="ARBA" id="ARBA00023015"/>
    </source>
</evidence>
<dbReference type="PRINTS" id="PR00400">
    <property type="entry name" value="TETREPRESSOR"/>
</dbReference>
<accession>A0A7X0IIN1</accession>
<dbReference type="InterPro" id="IPR003012">
    <property type="entry name" value="Tet_transcr_reg_TetR"/>
</dbReference>
<name>A0A7X0IIN1_9ACTN</name>
<dbReference type="InterPro" id="IPR050109">
    <property type="entry name" value="HTH-type_TetR-like_transc_reg"/>
</dbReference>
<evidence type="ECO:0000259" key="7">
    <source>
        <dbReference type="PROSITE" id="PS50977"/>
    </source>
</evidence>
<dbReference type="InterPro" id="IPR004111">
    <property type="entry name" value="Repressor_TetR_C"/>
</dbReference>
<dbReference type="PANTHER" id="PTHR30055:SF151">
    <property type="entry name" value="TRANSCRIPTIONAL REGULATORY PROTEIN"/>
    <property type="match status" value="1"/>
</dbReference>
<comment type="caution">
    <text evidence="8">The sequence shown here is derived from an EMBL/GenBank/DDBJ whole genome shotgun (WGS) entry which is preliminary data.</text>
</comment>
<proteinExistence type="predicted"/>
<dbReference type="GO" id="GO:0045892">
    <property type="term" value="P:negative regulation of DNA-templated transcription"/>
    <property type="evidence" value="ECO:0007669"/>
    <property type="project" value="InterPro"/>
</dbReference>
<dbReference type="RefSeq" id="WP_184985577.1">
    <property type="nucleotide sequence ID" value="NZ_BAAALO010000019.1"/>
</dbReference>
<evidence type="ECO:0000256" key="1">
    <source>
        <dbReference type="ARBA" id="ARBA00022491"/>
    </source>
</evidence>
<feature type="region of interest" description="Disordered" evidence="6">
    <location>
        <begin position="1"/>
        <end position="41"/>
    </location>
</feature>
<dbReference type="Proteomes" id="UP000555564">
    <property type="component" value="Unassembled WGS sequence"/>
</dbReference>
<dbReference type="SUPFAM" id="SSF48498">
    <property type="entry name" value="Tetracyclin repressor-like, C-terminal domain"/>
    <property type="match status" value="1"/>
</dbReference>
<dbReference type="AlphaFoldDB" id="A0A7X0IIN1"/>
<evidence type="ECO:0000256" key="6">
    <source>
        <dbReference type="SAM" id="MobiDB-lite"/>
    </source>
</evidence>
<keyword evidence="2" id="KW-0805">Transcription regulation</keyword>
<evidence type="ECO:0000256" key="3">
    <source>
        <dbReference type="ARBA" id="ARBA00023125"/>
    </source>
</evidence>
<dbReference type="PRINTS" id="PR00455">
    <property type="entry name" value="HTHTETR"/>
</dbReference>
<feature type="DNA-binding region" description="H-T-H motif" evidence="5">
    <location>
        <begin position="64"/>
        <end position="83"/>
    </location>
</feature>
<dbReference type="EMBL" id="JACHIU010000001">
    <property type="protein sequence ID" value="MBB6475912.1"/>
    <property type="molecule type" value="Genomic_DNA"/>
</dbReference>
<dbReference type="GO" id="GO:0000976">
    <property type="term" value="F:transcription cis-regulatory region binding"/>
    <property type="evidence" value="ECO:0007669"/>
    <property type="project" value="TreeGrafter"/>
</dbReference>
<dbReference type="SUPFAM" id="SSF46689">
    <property type="entry name" value="Homeodomain-like"/>
    <property type="match status" value="1"/>
</dbReference>